<comment type="cofactor">
    <cofactor evidence="1">
        <name>Mg(2+)</name>
        <dbReference type="ChEBI" id="CHEBI:18420"/>
    </cofactor>
</comment>
<dbReference type="InterPro" id="IPR015943">
    <property type="entry name" value="WD40/YVTN_repeat-like_dom_sf"/>
</dbReference>
<dbReference type="InterPro" id="IPR010513">
    <property type="entry name" value="KEN_dom"/>
</dbReference>
<dbReference type="Gene3D" id="1.10.510.10">
    <property type="entry name" value="Transferase(Phosphotransferase) domain 1"/>
    <property type="match status" value="1"/>
</dbReference>
<evidence type="ECO:0000256" key="17">
    <source>
        <dbReference type="ARBA" id="ARBA00048659"/>
    </source>
</evidence>
<dbReference type="InterPro" id="IPR000719">
    <property type="entry name" value="Prot_kinase_dom"/>
</dbReference>
<evidence type="ECO:0000313" key="24">
    <source>
        <dbReference type="EMBL" id="KAG9258485.1"/>
    </source>
</evidence>
<comment type="catalytic activity">
    <reaction evidence="18">
        <text>L-seryl-[protein] + ATP = O-phospho-L-seryl-[protein] + ADP + H(+)</text>
        <dbReference type="Rhea" id="RHEA:17989"/>
        <dbReference type="Rhea" id="RHEA-COMP:9863"/>
        <dbReference type="Rhea" id="RHEA-COMP:11604"/>
        <dbReference type="ChEBI" id="CHEBI:15378"/>
        <dbReference type="ChEBI" id="CHEBI:29999"/>
        <dbReference type="ChEBI" id="CHEBI:30616"/>
        <dbReference type="ChEBI" id="CHEBI:83421"/>
        <dbReference type="ChEBI" id="CHEBI:456216"/>
        <dbReference type="EC" id="2.7.11.1"/>
    </reaction>
    <physiologicalReaction direction="left-to-right" evidence="18">
        <dbReference type="Rhea" id="RHEA:17990"/>
    </physiologicalReaction>
</comment>
<dbReference type="GO" id="GO:0051082">
    <property type="term" value="F:unfolded protein binding"/>
    <property type="evidence" value="ECO:0007669"/>
    <property type="project" value="TreeGrafter"/>
</dbReference>
<dbReference type="PROSITE" id="PS50011">
    <property type="entry name" value="PROTEIN_KINASE_DOM"/>
    <property type="match status" value="1"/>
</dbReference>
<dbReference type="Gene3D" id="1.20.1440.180">
    <property type="entry name" value="KEN domain"/>
    <property type="match status" value="1"/>
</dbReference>
<feature type="compositionally biased region" description="Polar residues" evidence="20">
    <location>
        <begin position="90"/>
        <end position="105"/>
    </location>
</feature>
<keyword evidence="12 19" id="KW-0067">ATP-binding</keyword>
<evidence type="ECO:0000259" key="22">
    <source>
        <dbReference type="PROSITE" id="PS50011"/>
    </source>
</evidence>
<dbReference type="CDD" id="cd09769">
    <property type="entry name" value="Luminal_IRE1"/>
    <property type="match status" value="1"/>
</dbReference>
<feature type="chain" id="PRO_5040144180" description="non-specific serine/threonine protein kinase" evidence="21">
    <location>
        <begin position="38"/>
        <end position="1244"/>
    </location>
</feature>
<evidence type="ECO:0000256" key="14">
    <source>
        <dbReference type="ARBA" id="ARBA00022989"/>
    </source>
</evidence>
<evidence type="ECO:0000256" key="19">
    <source>
        <dbReference type="PROSITE-ProRule" id="PRU10141"/>
    </source>
</evidence>
<feature type="region of interest" description="Disordered" evidence="20">
    <location>
        <begin position="82"/>
        <end position="148"/>
    </location>
</feature>
<dbReference type="GO" id="GO:0004521">
    <property type="term" value="F:RNA endonuclease activity"/>
    <property type="evidence" value="ECO:0007669"/>
    <property type="project" value="InterPro"/>
</dbReference>
<keyword evidence="25" id="KW-1185">Reference proteome</keyword>
<dbReference type="GeneID" id="70288979"/>
<dbReference type="GO" id="GO:0046872">
    <property type="term" value="F:metal ion binding"/>
    <property type="evidence" value="ECO:0007669"/>
    <property type="project" value="UniProtKB-KW"/>
</dbReference>
<reference evidence="24" key="1">
    <citation type="journal article" date="2021" name="IMA Fungus">
        <title>Genomic characterization of three marine fungi, including Emericellopsis atlantica sp. nov. with signatures of a generalist lifestyle and marine biomass degradation.</title>
        <authorList>
            <person name="Hagestad O.C."/>
            <person name="Hou L."/>
            <person name="Andersen J.H."/>
            <person name="Hansen E.H."/>
            <person name="Altermark B."/>
            <person name="Li C."/>
            <person name="Kuhnert E."/>
            <person name="Cox R.J."/>
            <person name="Crous P.W."/>
            <person name="Spatafora J.W."/>
            <person name="Lail K."/>
            <person name="Amirebrahimi M."/>
            <person name="Lipzen A."/>
            <person name="Pangilinan J."/>
            <person name="Andreopoulos W."/>
            <person name="Hayes R.D."/>
            <person name="Ng V."/>
            <person name="Grigoriev I.V."/>
            <person name="Jackson S.A."/>
            <person name="Sutton T.D.S."/>
            <person name="Dobson A.D.W."/>
            <person name="Rama T."/>
        </authorList>
    </citation>
    <scope>NUCLEOTIDE SEQUENCE</scope>
    <source>
        <strain evidence="24">TS7</strain>
    </source>
</reference>
<evidence type="ECO:0000256" key="15">
    <source>
        <dbReference type="ARBA" id="ARBA00023136"/>
    </source>
</evidence>
<dbReference type="GO" id="GO:0005524">
    <property type="term" value="F:ATP binding"/>
    <property type="evidence" value="ECO:0007669"/>
    <property type="project" value="UniProtKB-UniRule"/>
</dbReference>
<evidence type="ECO:0000256" key="3">
    <source>
        <dbReference type="ARBA" id="ARBA00012513"/>
    </source>
</evidence>
<keyword evidence="16" id="KW-0325">Glycoprotein</keyword>
<evidence type="ECO:0000256" key="6">
    <source>
        <dbReference type="ARBA" id="ARBA00022692"/>
    </source>
</evidence>
<evidence type="ECO:0000259" key="23">
    <source>
        <dbReference type="PROSITE" id="PS51392"/>
    </source>
</evidence>
<comment type="subcellular location">
    <subcellularLocation>
        <location evidence="2">Membrane</location>
        <topology evidence="2">Single-pass type I membrane protein</topology>
    </subcellularLocation>
</comment>
<keyword evidence="13" id="KW-0460">Magnesium</keyword>
<dbReference type="SUPFAM" id="SSF56112">
    <property type="entry name" value="Protein kinase-like (PK-like)"/>
    <property type="match status" value="1"/>
</dbReference>
<keyword evidence="14" id="KW-1133">Transmembrane helix</keyword>
<evidence type="ECO:0000256" key="20">
    <source>
        <dbReference type="SAM" id="MobiDB-lite"/>
    </source>
</evidence>
<dbReference type="GO" id="GO:0006397">
    <property type="term" value="P:mRNA processing"/>
    <property type="evidence" value="ECO:0007669"/>
    <property type="project" value="InterPro"/>
</dbReference>
<gene>
    <name evidence="24" type="ORF">F5Z01DRAFT_198970</name>
</gene>
<dbReference type="PROSITE" id="PS51392">
    <property type="entry name" value="KEN"/>
    <property type="match status" value="1"/>
</dbReference>
<evidence type="ECO:0000256" key="1">
    <source>
        <dbReference type="ARBA" id="ARBA00001946"/>
    </source>
</evidence>
<evidence type="ECO:0000256" key="16">
    <source>
        <dbReference type="ARBA" id="ARBA00023180"/>
    </source>
</evidence>
<dbReference type="InterPro" id="IPR038357">
    <property type="entry name" value="KEN_sf"/>
</dbReference>
<dbReference type="InterPro" id="IPR017441">
    <property type="entry name" value="Protein_kinase_ATP_BS"/>
</dbReference>
<dbReference type="EC" id="2.7.11.1" evidence="3"/>
<dbReference type="FunFam" id="1.10.510.10:FF:000572">
    <property type="entry name" value="Serine/threonine-protein kinase/endoribonuclease IRE1"/>
    <property type="match status" value="1"/>
</dbReference>
<feature type="compositionally biased region" description="Basic and acidic residues" evidence="20">
    <location>
        <begin position="123"/>
        <end position="138"/>
    </location>
</feature>
<evidence type="ECO:0000256" key="18">
    <source>
        <dbReference type="ARBA" id="ARBA00048977"/>
    </source>
</evidence>
<dbReference type="Proteomes" id="UP000887229">
    <property type="component" value="Unassembled WGS sequence"/>
</dbReference>
<feature type="region of interest" description="Disordered" evidence="20">
    <location>
        <begin position="705"/>
        <end position="767"/>
    </location>
</feature>
<feature type="domain" description="Protein kinase" evidence="22">
    <location>
        <begin position="799"/>
        <end position="1106"/>
    </location>
</feature>
<evidence type="ECO:0000256" key="9">
    <source>
        <dbReference type="ARBA" id="ARBA00022741"/>
    </source>
</evidence>
<evidence type="ECO:0000256" key="21">
    <source>
        <dbReference type="SAM" id="SignalP"/>
    </source>
</evidence>
<dbReference type="GO" id="GO:0004674">
    <property type="term" value="F:protein serine/threonine kinase activity"/>
    <property type="evidence" value="ECO:0007669"/>
    <property type="project" value="UniProtKB-KW"/>
</dbReference>
<name>A0A9P7ZVI3_9HYPO</name>
<keyword evidence="4" id="KW-0723">Serine/threonine-protein kinase</keyword>
<evidence type="ECO:0000313" key="25">
    <source>
        <dbReference type="Proteomes" id="UP000887229"/>
    </source>
</evidence>
<dbReference type="AlphaFoldDB" id="A0A9P7ZVI3"/>
<evidence type="ECO:0000256" key="5">
    <source>
        <dbReference type="ARBA" id="ARBA00022679"/>
    </source>
</evidence>
<keyword evidence="6" id="KW-0812">Transmembrane</keyword>
<keyword evidence="9 19" id="KW-0547">Nucleotide-binding</keyword>
<organism evidence="24 25">
    <name type="scientific">Emericellopsis atlantica</name>
    <dbReference type="NCBI Taxonomy" id="2614577"/>
    <lineage>
        <taxon>Eukaryota</taxon>
        <taxon>Fungi</taxon>
        <taxon>Dikarya</taxon>
        <taxon>Ascomycota</taxon>
        <taxon>Pezizomycotina</taxon>
        <taxon>Sordariomycetes</taxon>
        <taxon>Hypocreomycetidae</taxon>
        <taxon>Hypocreales</taxon>
        <taxon>Bionectriaceae</taxon>
        <taxon>Emericellopsis</taxon>
    </lineage>
</organism>
<evidence type="ECO:0000256" key="12">
    <source>
        <dbReference type="ARBA" id="ARBA00022840"/>
    </source>
</evidence>
<dbReference type="Pfam" id="PF06479">
    <property type="entry name" value="Ribonuc_2-5A"/>
    <property type="match status" value="1"/>
</dbReference>
<accession>A0A9P7ZVI3</accession>
<dbReference type="SMART" id="SM00220">
    <property type="entry name" value="S_TKc"/>
    <property type="match status" value="1"/>
</dbReference>
<feature type="signal peptide" evidence="21">
    <location>
        <begin position="1"/>
        <end position="37"/>
    </location>
</feature>
<evidence type="ECO:0000256" key="2">
    <source>
        <dbReference type="ARBA" id="ARBA00004479"/>
    </source>
</evidence>
<protein>
    <recommendedName>
        <fullName evidence="3">non-specific serine/threonine protein kinase</fullName>
        <ecNumber evidence="3">2.7.11.1</ecNumber>
    </recommendedName>
</protein>
<evidence type="ECO:0000256" key="8">
    <source>
        <dbReference type="ARBA" id="ARBA00022729"/>
    </source>
</evidence>
<dbReference type="GO" id="GO:0036498">
    <property type="term" value="P:IRE1-mediated unfolded protein response"/>
    <property type="evidence" value="ECO:0007669"/>
    <property type="project" value="TreeGrafter"/>
</dbReference>
<comment type="catalytic activity">
    <reaction evidence="17">
        <text>L-threonyl-[protein] + ATP = O-phospho-L-threonyl-[protein] + ADP + H(+)</text>
        <dbReference type="Rhea" id="RHEA:46608"/>
        <dbReference type="Rhea" id="RHEA-COMP:11060"/>
        <dbReference type="Rhea" id="RHEA-COMP:11605"/>
        <dbReference type="ChEBI" id="CHEBI:15378"/>
        <dbReference type="ChEBI" id="CHEBI:30013"/>
        <dbReference type="ChEBI" id="CHEBI:30616"/>
        <dbReference type="ChEBI" id="CHEBI:61977"/>
        <dbReference type="ChEBI" id="CHEBI:456216"/>
        <dbReference type="EC" id="2.7.11.1"/>
    </reaction>
    <physiologicalReaction direction="left-to-right" evidence="17">
        <dbReference type="Rhea" id="RHEA:46609"/>
    </physiologicalReaction>
</comment>
<evidence type="ECO:0000256" key="10">
    <source>
        <dbReference type="ARBA" id="ARBA00022777"/>
    </source>
</evidence>
<keyword evidence="10" id="KW-0418">Kinase</keyword>
<evidence type="ECO:0000256" key="4">
    <source>
        <dbReference type="ARBA" id="ARBA00022527"/>
    </source>
</evidence>
<feature type="compositionally biased region" description="Basic residues" evidence="20">
    <location>
        <begin position="733"/>
        <end position="749"/>
    </location>
</feature>
<evidence type="ECO:0000256" key="13">
    <source>
        <dbReference type="ARBA" id="ARBA00022842"/>
    </source>
</evidence>
<keyword evidence="8 21" id="KW-0732">Signal</keyword>
<feature type="binding site" evidence="19">
    <location>
        <position position="827"/>
    </location>
    <ligand>
        <name>ATP</name>
        <dbReference type="ChEBI" id="CHEBI:30616"/>
    </ligand>
</feature>
<dbReference type="CDD" id="cd10422">
    <property type="entry name" value="RNase_Ire1"/>
    <property type="match status" value="1"/>
</dbReference>
<dbReference type="Gene3D" id="2.130.10.10">
    <property type="entry name" value="YVTN repeat-like/Quinoprotein amine dehydrogenase"/>
    <property type="match status" value="1"/>
</dbReference>
<dbReference type="EMBL" id="MU251243">
    <property type="protein sequence ID" value="KAG9258485.1"/>
    <property type="molecule type" value="Genomic_DNA"/>
</dbReference>
<dbReference type="SMART" id="SM00580">
    <property type="entry name" value="PUG"/>
    <property type="match status" value="1"/>
</dbReference>
<dbReference type="InterPro" id="IPR045133">
    <property type="entry name" value="IRE1/2-like"/>
</dbReference>
<sequence length="1244" mass="137862">MPRRSSTRDRGSRSSGQRRLVLVVAILFVSWVQLASASAAAAQQQQQQQQRAIIQQPDDHEIDNKQRVNERDPKYVVQDIGYDGAVDDTPQVSQNQGRKTQPSASQKKHLQYANNRQPDILENSERSARAKRSLDDKNNINNIKNKKSNNKNLYDASALATLAPAQPVRAPSLPGKFRSSSTLATGLSSPQIARSLEDWEVEDFVLLATVEGDLYATGRTDGKEHWRLEVDQPMIETKHFRSNVSVLDDDYSPIDHYLWAVEPARDGLIYVWIPEPGVGLVRTSFTMKRLVEELAPFADENPAVVYTGDKKTTLITLDAATGRVLKWFGSGGSHVNEAESCLRPDYLYNADSVECSSTGTITLGRTEYTVGIQRRDGKPIATLKYAEWVPNNYDADLYTNYQTSLDSRYITSQHDGKVYAFDYDPGQPASPKFSQQLSSPVARVFDVCRPWDAPRDSHPELVVLPQPTMPSKSTEVARIRSNSIFLNHTTTGDWYAMSGRSYPLIIDAPLAKVSHRDVWEHGPGSGEEAQVLVGTHFLDSPMPSGGKIPATLPAGPMNGYDPDLAEEDWLPVVVSSDKQDVGLVDKVKLLPQSALESVMDLLRNPFLILIVTGAFMYYGNKFRRMSDSERRELITNMYSFAGSKVHPKLGPVTDLAPLKAQNQDGQKEALTKASIGQEDGAVVKSAETGAAPADTTSGVVVTQSEANGSPEAVVVDPEAARQGSSDEASPEKKKARRGRRGGVKHKKGRGKLDSSNLKPTDTDVRANGVTMRPDITTVRTGEMEDVDDGTVLRLPGLLVHQNKVLGNGTNGTTVHSGEYDGRKVAVKRLLLTFYEIAQQETKLLKESDDHPNVIRYFNQQEHEGFIYIALELCDASLADIVEKPQMHRELAEAGRMDLPGILYQITNGIAHLHSLRIVHRDLKPQNVMACLGKTGKPRMLVADFGLCKKLDLDQSSFGTTHGRAAGTTGWRAPELLYDDDKLAAAASAGARNFHSQTSGLDTQSGSGSILVGDDAKLMSGRRATRAIDVFALGLIFFYVLTNGQHPYDCGDRYMREVNIRRGNYDLSPLESLGDFAWEAKDLITSMLHEDPKQRPAALSILSHPFFWSAKKKLAFLCDVSDHFEKECRDPPSYPLQELESHAAEVIRGDFLRILPQAFVDSLGKQRKYAGTRMLDLLRALRNKRNHYEDMSDSLKKSVGALPAGYLAFWTMRFPSLILVCWNVILEVGWQDSDRFVDYYMPAGL</sequence>
<evidence type="ECO:0000256" key="7">
    <source>
        <dbReference type="ARBA" id="ARBA00022723"/>
    </source>
</evidence>
<dbReference type="GO" id="GO:0016787">
    <property type="term" value="F:hydrolase activity"/>
    <property type="evidence" value="ECO:0007669"/>
    <property type="project" value="UniProtKB-KW"/>
</dbReference>
<dbReference type="InterPro" id="IPR011047">
    <property type="entry name" value="Quinoprotein_ADH-like_sf"/>
</dbReference>
<keyword evidence="15" id="KW-0472">Membrane</keyword>
<dbReference type="RefSeq" id="XP_046122409.1">
    <property type="nucleotide sequence ID" value="XM_046258076.1"/>
</dbReference>
<dbReference type="PROSITE" id="PS00107">
    <property type="entry name" value="PROTEIN_KINASE_ATP"/>
    <property type="match status" value="1"/>
</dbReference>
<dbReference type="OrthoDB" id="63989at2759"/>
<dbReference type="GO" id="GO:0070059">
    <property type="term" value="P:intrinsic apoptotic signaling pathway in response to endoplasmic reticulum stress"/>
    <property type="evidence" value="ECO:0007669"/>
    <property type="project" value="TreeGrafter"/>
</dbReference>
<dbReference type="Gene3D" id="3.30.200.20">
    <property type="entry name" value="Phosphorylase Kinase, domain 1"/>
    <property type="match status" value="1"/>
</dbReference>
<dbReference type="SUPFAM" id="SSF50998">
    <property type="entry name" value="Quinoprotein alcohol dehydrogenase-like"/>
    <property type="match status" value="1"/>
</dbReference>
<keyword evidence="7" id="KW-0479">Metal-binding</keyword>
<dbReference type="GO" id="GO:1990604">
    <property type="term" value="C:IRE1-TRAF2-ASK1 complex"/>
    <property type="evidence" value="ECO:0007669"/>
    <property type="project" value="TreeGrafter"/>
</dbReference>
<dbReference type="FunFam" id="3.30.200.20:FF:000077">
    <property type="entry name" value="Putative Serine/threonine-protein kinase/endoribonuclease IRE1"/>
    <property type="match status" value="1"/>
</dbReference>
<feature type="domain" description="KEN" evidence="23">
    <location>
        <begin position="1109"/>
        <end position="1241"/>
    </location>
</feature>
<comment type="caution">
    <text evidence="24">The sequence shown here is derived from an EMBL/GenBank/DDBJ whole genome shotgun (WGS) entry which is preliminary data.</text>
</comment>
<dbReference type="InterPro" id="IPR011009">
    <property type="entry name" value="Kinase-like_dom_sf"/>
</dbReference>
<evidence type="ECO:0000256" key="11">
    <source>
        <dbReference type="ARBA" id="ARBA00022801"/>
    </source>
</evidence>
<keyword evidence="5" id="KW-0808">Transferase</keyword>
<dbReference type="PANTHER" id="PTHR13954:SF6">
    <property type="entry name" value="NON-SPECIFIC SERINE_THREONINE PROTEIN KINASE"/>
    <property type="match status" value="1"/>
</dbReference>
<dbReference type="PANTHER" id="PTHR13954">
    <property type="entry name" value="IRE1-RELATED"/>
    <property type="match status" value="1"/>
</dbReference>
<proteinExistence type="predicted"/>
<dbReference type="Pfam" id="PF00069">
    <property type="entry name" value="Pkinase"/>
    <property type="match status" value="2"/>
</dbReference>
<keyword evidence="11" id="KW-0378">Hydrolase</keyword>